<evidence type="ECO:0000313" key="12">
    <source>
        <dbReference type="Proteomes" id="UP000267096"/>
    </source>
</evidence>
<dbReference type="GO" id="GO:0061630">
    <property type="term" value="F:ubiquitin protein ligase activity"/>
    <property type="evidence" value="ECO:0007669"/>
    <property type="project" value="UniProtKB-EC"/>
</dbReference>
<accession>A0A0M3JSX7</accession>
<evidence type="ECO:0000313" key="13">
    <source>
        <dbReference type="WBParaSite" id="ASIM_0001110501-mRNA-1"/>
    </source>
</evidence>
<evidence type="ECO:0000256" key="6">
    <source>
        <dbReference type="ARBA" id="ARBA00022771"/>
    </source>
</evidence>
<dbReference type="PROSITE" id="PS50089">
    <property type="entry name" value="ZF_RING_2"/>
    <property type="match status" value="1"/>
</dbReference>
<evidence type="ECO:0000256" key="3">
    <source>
        <dbReference type="ARBA" id="ARBA00012483"/>
    </source>
</evidence>
<dbReference type="EMBL" id="UYRR01031011">
    <property type="protein sequence ID" value="VDK43414.1"/>
    <property type="molecule type" value="Genomic_DNA"/>
</dbReference>
<dbReference type="SUPFAM" id="SSF57850">
    <property type="entry name" value="RING/U-box"/>
    <property type="match status" value="1"/>
</dbReference>
<organism evidence="13">
    <name type="scientific">Anisakis simplex</name>
    <name type="common">Herring worm</name>
    <dbReference type="NCBI Taxonomy" id="6269"/>
    <lineage>
        <taxon>Eukaryota</taxon>
        <taxon>Metazoa</taxon>
        <taxon>Ecdysozoa</taxon>
        <taxon>Nematoda</taxon>
        <taxon>Chromadorea</taxon>
        <taxon>Rhabditida</taxon>
        <taxon>Spirurina</taxon>
        <taxon>Ascaridomorpha</taxon>
        <taxon>Ascaridoidea</taxon>
        <taxon>Anisakidae</taxon>
        <taxon>Anisakis</taxon>
        <taxon>Anisakis simplex complex</taxon>
    </lineage>
</organism>
<evidence type="ECO:0000256" key="2">
    <source>
        <dbReference type="ARBA" id="ARBA00004906"/>
    </source>
</evidence>
<dbReference type="PANTHER" id="PTHR46076">
    <property type="entry name" value="E3 UBIQUITIN-PROTEIN LIGASE RING1 / RING 2 FAMILY MEMBER"/>
    <property type="match status" value="1"/>
</dbReference>
<keyword evidence="7" id="KW-0862">Zinc</keyword>
<sequence length="790" mass="84317">MVSARSTESTAALLRRSSACSSGTSAPMRLTAYDRSRKPHPLRTGIDARTIKIEWLARELNCGLCKKTIQNAMVIRPKPDAEVSVTEWVWPKARMTTCGGVVESANGKVLQNCMHRFCADCILPKVQTGVKKCPLCKKVLPKKTPLKSDANFDSVINKFAMSPERKTLKRSISESNSLCFAKRRLFSSDNYGGKKLSSATPSSATPKQIQSQTVTESSSPKVSPSTLKLSRSQQQQQQRAQILSSSSNDAVSGLDETKPSEGGGGGGSSRGTHFRGSRTEVISADESVEPPRLVIDESARGGIGMNKTLLVQRGAVINFSSSSQNSNCLLQSSADTSGTSTSLLLVGATSLNLGNCSNDGETTSTNSSGLPKTNLVSSPSSFVITSSLATNNCSASSSSQNLASNGIHPSRLGFVKLTTDQIDSLSHQATQQRSSSKAVTDSNNNATNNIDDSNNASPTTVNYIPIQSNAQTPLSSQHVSTSPALMMGDSCLSFSTSTDKSRGVQSKCAQQISMAATTTTKSSLSSQQNSNITDSINSVCASIFTTTQTPSSATGREHASSSSKYNYKHVNGEVLRVLSLERSSQQQQNCGNRCSTSTTITNENGAVTKTVMTMPMEQQCATTTVNSANKPSCTTDAASSLSITSTNMTTTCGLSSPCEYLFLPSKQRILTGLDAELILYPDASVTVDKKLPKCAKQVRFILTYPSATVAHLREFVWQRIAVESGNSQLIQKLRKRKCLVISAVKVDLGIDDVLVVNETGEGQFTTISIRSERCDAQCSSIFTITEPFSG</sequence>
<feature type="compositionally biased region" description="Low complexity" evidence="9">
    <location>
        <begin position="225"/>
        <end position="247"/>
    </location>
</feature>
<dbReference type="Pfam" id="PF00097">
    <property type="entry name" value="zf-C3HC4"/>
    <property type="match status" value="1"/>
</dbReference>
<protein>
    <recommendedName>
        <fullName evidence="3">RING-type E3 ubiquitin transferase</fullName>
        <ecNumber evidence="3">2.3.2.27</ecNumber>
    </recommendedName>
</protein>
<dbReference type="GO" id="GO:0003682">
    <property type="term" value="F:chromatin binding"/>
    <property type="evidence" value="ECO:0007669"/>
    <property type="project" value="TreeGrafter"/>
</dbReference>
<keyword evidence="12" id="KW-1185">Reference proteome</keyword>
<dbReference type="Proteomes" id="UP000267096">
    <property type="component" value="Unassembled WGS sequence"/>
</dbReference>
<evidence type="ECO:0000259" key="10">
    <source>
        <dbReference type="PROSITE" id="PS50089"/>
    </source>
</evidence>
<feature type="compositionally biased region" description="Low complexity" evidence="9">
    <location>
        <begin position="440"/>
        <end position="457"/>
    </location>
</feature>
<gene>
    <name evidence="11" type="ORF">ASIM_LOCUS10663</name>
</gene>
<dbReference type="GO" id="GO:0008270">
    <property type="term" value="F:zinc ion binding"/>
    <property type="evidence" value="ECO:0007669"/>
    <property type="project" value="UniProtKB-KW"/>
</dbReference>
<dbReference type="GO" id="GO:0000151">
    <property type="term" value="C:ubiquitin ligase complex"/>
    <property type="evidence" value="ECO:0007669"/>
    <property type="project" value="InterPro"/>
</dbReference>
<keyword evidence="4" id="KW-0808">Transferase</keyword>
<keyword evidence="5" id="KW-0479">Metal-binding</keyword>
<feature type="region of interest" description="Disordered" evidence="9">
    <location>
        <begin position="425"/>
        <end position="459"/>
    </location>
</feature>
<evidence type="ECO:0000313" key="11">
    <source>
        <dbReference type="EMBL" id="VDK43414.1"/>
    </source>
</evidence>
<comment type="catalytic activity">
    <reaction evidence="1">
        <text>S-ubiquitinyl-[E2 ubiquitin-conjugating enzyme]-L-cysteine + [acceptor protein]-L-lysine = [E2 ubiquitin-conjugating enzyme]-L-cysteine + N(6)-ubiquitinyl-[acceptor protein]-L-lysine.</text>
        <dbReference type="EC" id="2.3.2.27"/>
    </reaction>
</comment>
<keyword evidence="6 8" id="KW-0863">Zinc-finger</keyword>
<evidence type="ECO:0000256" key="5">
    <source>
        <dbReference type="ARBA" id="ARBA00022723"/>
    </source>
</evidence>
<reference evidence="11 12" key="2">
    <citation type="submission" date="2018-11" db="EMBL/GenBank/DDBJ databases">
        <authorList>
            <consortium name="Pathogen Informatics"/>
        </authorList>
    </citation>
    <scope>NUCLEOTIDE SEQUENCE [LARGE SCALE GENOMIC DNA]</scope>
</reference>
<dbReference type="InterPro" id="IPR013083">
    <property type="entry name" value="Znf_RING/FYVE/PHD"/>
</dbReference>
<dbReference type="WBParaSite" id="ASIM_0001110501-mRNA-1">
    <property type="protein sequence ID" value="ASIM_0001110501-mRNA-1"/>
    <property type="gene ID" value="ASIM_0001110501"/>
</dbReference>
<reference evidence="13" key="1">
    <citation type="submission" date="2017-02" db="UniProtKB">
        <authorList>
            <consortium name="WormBaseParasite"/>
        </authorList>
    </citation>
    <scope>IDENTIFICATION</scope>
</reference>
<evidence type="ECO:0000256" key="1">
    <source>
        <dbReference type="ARBA" id="ARBA00000900"/>
    </source>
</evidence>
<feature type="domain" description="RING-type" evidence="10">
    <location>
        <begin position="62"/>
        <end position="137"/>
    </location>
</feature>
<dbReference type="OrthoDB" id="5847394at2759"/>
<dbReference type="GO" id="GO:0031519">
    <property type="term" value="C:PcG protein complex"/>
    <property type="evidence" value="ECO:0007669"/>
    <property type="project" value="TreeGrafter"/>
</dbReference>
<comment type="pathway">
    <text evidence="2">Protein modification; protein ubiquitination.</text>
</comment>
<dbReference type="PROSITE" id="PS00518">
    <property type="entry name" value="ZF_RING_1"/>
    <property type="match status" value="1"/>
</dbReference>
<feature type="compositionally biased region" description="Polar residues" evidence="9">
    <location>
        <begin position="197"/>
        <end position="224"/>
    </location>
</feature>
<dbReference type="InterPro" id="IPR017907">
    <property type="entry name" value="Znf_RING_CS"/>
</dbReference>
<dbReference type="UniPathway" id="UPA00143"/>
<dbReference type="Gene3D" id="3.10.20.90">
    <property type="entry name" value="Phosphatidylinositol 3-kinase Catalytic Subunit, Chain A, domain 1"/>
    <property type="match status" value="1"/>
</dbReference>
<dbReference type="GO" id="GO:0016567">
    <property type="term" value="P:protein ubiquitination"/>
    <property type="evidence" value="ECO:0007669"/>
    <property type="project" value="UniProtKB-UniPathway"/>
</dbReference>
<dbReference type="PANTHER" id="PTHR46076:SF3">
    <property type="entry name" value="E3 UBIQUITIN-PROTEIN LIGASE RING1"/>
    <property type="match status" value="1"/>
</dbReference>
<dbReference type="AlphaFoldDB" id="A0A0M3JSX7"/>
<dbReference type="InterPro" id="IPR018957">
    <property type="entry name" value="Znf_C3HC4_RING-type"/>
</dbReference>
<dbReference type="EC" id="2.3.2.27" evidence="3"/>
<dbReference type="InterPro" id="IPR043540">
    <property type="entry name" value="RING1/RING2"/>
</dbReference>
<feature type="region of interest" description="Disordered" evidence="9">
    <location>
        <begin position="191"/>
        <end position="275"/>
    </location>
</feature>
<dbReference type="SMART" id="SM00184">
    <property type="entry name" value="RING"/>
    <property type="match status" value="1"/>
</dbReference>
<dbReference type="InterPro" id="IPR001841">
    <property type="entry name" value="Znf_RING"/>
</dbReference>
<evidence type="ECO:0000256" key="8">
    <source>
        <dbReference type="PROSITE-ProRule" id="PRU00175"/>
    </source>
</evidence>
<evidence type="ECO:0000256" key="7">
    <source>
        <dbReference type="ARBA" id="ARBA00022833"/>
    </source>
</evidence>
<proteinExistence type="predicted"/>
<evidence type="ECO:0000256" key="4">
    <source>
        <dbReference type="ARBA" id="ARBA00022679"/>
    </source>
</evidence>
<evidence type="ECO:0000256" key="9">
    <source>
        <dbReference type="SAM" id="MobiDB-lite"/>
    </source>
</evidence>
<feature type="compositionally biased region" description="Polar residues" evidence="9">
    <location>
        <begin position="425"/>
        <end position="439"/>
    </location>
</feature>
<dbReference type="Gene3D" id="3.30.40.10">
    <property type="entry name" value="Zinc/RING finger domain, C3HC4 (zinc finger)"/>
    <property type="match status" value="1"/>
</dbReference>
<name>A0A0M3JSX7_ANISI</name>